<dbReference type="OrthoDB" id="982587at2"/>
<reference evidence="2 3" key="1">
    <citation type="submission" date="2016-08" db="EMBL/GenBank/DDBJ databases">
        <title>Draft genome of Fabibacter sp. strain SK-8.</title>
        <authorList>
            <person name="Wong S.-K."/>
            <person name="Hamasaki K."/>
            <person name="Yoshizawa S."/>
        </authorList>
    </citation>
    <scope>NUCLEOTIDE SEQUENCE [LARGE SCALE GENOMIC DNA]</scope>
    <source>
        <strain evidence="2 3">SK-8</strain>
    </source>
</reference>
<proteinExistence type="predicted"/>
<name>A0A1E5T310_9BACT</name>
<dbReference type="SUPFAM" id="SSF46785">
    <property type="entry name" value="Winged helix' DNA-binding domain"/>
    <property type="match status" value="1"/>
</dbReference>
<sequence length="112" mass="12754">MGKHHLGEFEEIVMLTVAILHGNAYGFSIIEEIEKRLERGVSLGALQVVLKRLEKKGYLQSELGESSAVRGGRKKRYYSVTHLGKNTIRQTREQRMQLWDAIPDVALQYVGK</sequence>
<dbReference type="PANTHER" id="PTHR33169">
    <property type="entry name" value="PADR-FAMILY TRANSCRIPTIONAL REGULATOR"/>
    <property type="match status" value="1"/>
</dbReference>
<dbReference type="EMBL" id="MDGQ01000004">
    <property type="protein sequence ID" value="OEK05764.1"/>
    <property type="molecule type" value="Genomic_DNA"/>
</dbReference>
<dbReference type="STRING" id="1563681.BFP71_06485"/>
<dbReference type="Gene3D" id="1.10.10.10">
    <property type="entry name" value="Winged helix-like DNA-binding domain superfamily/Winged helix DNA-binding domain"/>
    <property type="match status" value="1"/>
</dbReference>
<dbReference type="AlphaFoldDB" id="A0A1E5T310"/>
<gene>
    <name evidence="2" type="ORF">BFP71_06485</name>
</gene>
<dbReference type="InterPro" id="IPR036388">
    <property type="entry name" value="WH-like_DNA-bd_sf"/>
</dbReference>
<feature type="domain" description="Transcription regulator PadR N-terminal" evidence="1">
    <location>
        <begin position="21"/>
        <end position="89"/>
    </location>
</feature>
<comment type="caution">
    <text evidence="2">The sequence shown here is derived from an EMBL/GenBank/DDBJ whole genome shotgun (WGS) entry which is preliminary data.</text>
</comment>
<dbReference type="InterPro" id="IPR052509">
    <property type="entry name" value="Metal_resp_DNA-bind_regulator"/>
</dbReference>
<dbReference type="Pfam" id="PF03551">
    <property type="entry name" value="PadR"/>
    <property type="match status" value="1"/>
</dbReference>
<evidence type="ECO:0000259" key="1">
    <source>
        <dbReference type="Pfam" id="PF03551"/>
    </source>
</evidence>
<keyword evidence="3" id="KW-1185">Reference proteome</keyword>
<dbReference type="PANTHER" id="PTHR33169:SF14">
    <property type="entry name" value="TRANSCRIPTIONAL REGULATOR RV3488"/>
    <property type="match status" value="1"/>
</dbReference>
<evidence type="ECO:0000313" key="3">
    <source>
        <dbReference type="Proteomes" id="UP000095552"/>
    </source>
</evidence>
<organism evidence="2 3">
    <name type="scientific">Roseivirga misakiensis</name>
    <dbReference type="NCBI Taxonomy" id="1563681"/>
    <lineage>
        <taxon>Bacteria</taxon>
        <taxon>Pseudomonadati</taxon>
        <taxon>Bacteroidota</taxon>
        <taxon>Cytophagia</taxon>
        <taxon>Cytophagales</taxon>
        <taxon>Roseivirgaceae</taxon>
        <taxon>Roseivirga</taxon>
    </lineage>
</organism>
<dbReference type="InterPro" id="IPR036390">
    <property type="entry name" value="WH_DNA-bd_sf"/>
</dbReference>
<dbReference type="Proteomes" id="UP000095552">
    <property type="component" value="Unassembled WGS sequence"/>
</dbReference>
<evidence type="ECO:0000313" key="2">
    <source>
        <dbReference type="EMBL" id="OEK05764.1"/>
    </source>
</evidence>
<dbReference type="RefSeq" id="WP_069834682.1">
    <property type="nucleotide sequence ID" value="NZ_MDGQ01000004.1"/>
</dbReference>
<protein>
    <submittedName>
        <fullName evidence="2">PadR family transcriptional regulator</fullName>
    </submittedName>
</protein>
<accession>A0A1E5T310</accession>
<dbReference type="InterPro" id="IPR005149">
    <property type="entry name" value="Tscrpt_reg_PadR_N"/>
</dbReference>